<comment type="caution">
    <text evidence="3">The sequence shown here is derived from an EMBL/GenBank/DDBJ whole genome shotgun (WGS) entry which is preliminary data.</text>
</comment>
<dbReference type="InterPro" id="IPR048503">
    <property type="entry name" value="NamZ_C"/>
</dbReference>
<gene>
    <name evidence="3" type="ORF">PG303_10080</name>
</gene>
<dbReference type="Proteomes" id="UP001284033">
    <property type="component" value="Unassembled WGS sequence"/>
</dbReference>
<reference evidence="3" key="1">
    <citation type="submission" date="2023-01" db="EMBL/GenBank/DDBJ databases">
        <title>Genome-based studies on antimicrobial resistance profiles of Riemerella anatipestifer in China, 1994 to 2021.</title>
        <authorList>
            <person name="Yang Z."/>
            <person name="Zhu D."/>
        </authorList>
    </citation>
    <scope>NUCLEOTIDE SEQUENCE</scope>
    <source>
        <strain evidence="3">RCAD1218</strain>
    </source>
</reference>
<dbReference type="PANTHER" id="PTHR42915">
    <property type="entry name" value="HYPOTHETICAL 460 KDA PROTEIN IN FEUA-SIGW INTERGENIC REGION [PRECURSOR]"/>
    <property type="match status" value="1"/>
</dbReference>
<dbReference type="AlphaFoldDB" id="A0AAP6HH73"/>
<dbReference type="PANTHER" id="PTHR42915:SF1">
    <property type="entry name" value="PEPTIDOGLYCAN BETA-N-ACETYLMURAMIDASE NAMZ"/>
    <property type="match status" value="1"/>
</dbReference>
<dbReference type="InterPro" id="IPR008302">
    <property type="entry name" value="NamZ"/>
</dbReference>
<dbReference type="GO" id="GO:0033922">
    <property type="term" value="F:peptidoglycan beta-N-acetylmuramidase activity"/>
    <property type="evidence" value="ECO:0007669"/>
    <property type="project" value="InterPro"/>
</dbReference>
<dbReference type="EMBL" id="JAQZHK010000011">
    <property type="protein sequence ID" value="MDY3513558.1"/>
    <property type="molecule type" value="Genomic_DNA"/>
</dbReference>
<dbReference type="InterPro" id="IPR048502">
    <property type="entry name" value="NamZ_N"/>
</dbReference>
<feature type="domain" description="Peptidoglycan beta-N-acetylmuramidase NamZ N-terminal" evidence="1">
    <location>
        <begin position="60"/>
        <end position="269"/>
    </location>
</feature>
<accession>A0AAP6HH73</accession>
<evidence type="ECO:0000259" key="1">
    <source>
        <dbReference type="Pfam" id="PF07075"/>
    </source>
</evidence>
<organism evidence="3 4">
    <name type="scientific">Riemerella anatipestifer</name>
    <name type="common">Moraxella anatipestifer</name>
    <dbReference type="NCBI Taxonomy" id="34085"/>
    <lineage>
        <taxon>Bacteria</taxon>
        <taxon>Pseudomonadati</taxon>
        <taxon>Bacteroidota</taxon>
        <taxon>Flavobacteriia</taxon>
        <taxon>Flavobacteriales</taxon>
        <taxon>Weeksellaceae</taxon>
        <taxon>Riemerella</taxon>
    </lineage>
</organism>
<protein>
    <submittedName>
        <fullName evidence="3">DUF1343 domain-containing protein</fullName>
    </submittedName>
</protein>
<dbReference type="PIRSF" id="PIRSF016719">
    <property type="entry name" value="UCP016719"/>
    <property type="match status" value="1"/>
</dbReference>
<dbReference type="Gene3D" id="3.40.50.12170">
    <property type="entry name" value="Uncharacterised protein PF07075, DUF1343"/>
    <property type="match status" value="1"/>
</dbReference>
<dbReference type="Gene3D" id="3.90.1150.140">
    <property type="match status" value="1"/>
</dbReference>
<dbReference type="Pfam" id="PF20732">
    <property type="entry name" value="NamZ_C"/>
    <property type="match status" value="1"/>
</dbReference>
<evidence type="ECO:0000313" key="4">
    <source>
        <dbReference type="Proteomes" id="UP001284033"/>
    </source>
</evidence>
<dbReference type="RefSeq" id="WP_262988070.1">
    <property type="nucleotide sequence ID" value="NZ_CP168322.1"/>
</dbReference>
<feature type="domain" description="Peptidoglycan beta-N-acetylmuramidase NamZ C-terminal" evidence="2">
    <location>
        <begin position="274"/>
        <end position="413"/>
    </location>
</feature>
<evidence type="ECO:0000259" key="2">
    <source>
        <dbReference type="Pfam" id="PF20732"/>
    </source>
</evidence>
<proteinExistence type="predicted"/>
<name>A0AAP6HH73_RIEAN</name>
<evidence type="ECO:0000313" key="3">
    <source>
        <dbReference type="EMBL" id="MDY3513558.1"/>
    </source>
</evidence>
<sequence>MEISKPMYLSLKIKNLLLICLIYLGLSGRNYAQNGNICPDFKTGADQPELYLPLLKNKKVGVVTNQTGLVLKPQKHNPTTLDTLSIVDFLRENTIDIRRVFAPEHGFRGEADAGEYVKNGVDTKTGIPIISLYGKNKKPTVEQVKDLDIILFDIQDVGVRFYTYISTLAYVMEAAAEHNVEVIVLDRPNPHDGYTDGPILKEKWTSFVGMHPVPIVYGLTIGEYGNMVNGEGWLKNKIKTKYTLIPMKNYHKKQRYPILRRPSPNLPNDKSINLYPSLCFFEGAEVSVGRGTDYPFQIYGSPWTKKLSYKFTPKPNFGAKNPPFNGQLCYGENLSKYSKDLRELNLEWIITAYKNYKNPNKPFFIKNLWFDTLAGTDQLRLQIIQGKSETEIKKSWQKDLQEFEKIRQKYIIYKD</sequence>
<dbReference type="Pfam" id="PF07075">
    <property type="entry name" value="NamZ_N"/>
    <property type="match status" value="1"/>
</dbReference>